<reference evidence="5" key="1">
    <citation type="submission" date="2015-10" db="EMBL/GenBank/DDBJ databases">
        <title>Extensive mobilome-driven genome diversification in gut-associated Bacteroides vulgatus mpk.</title>
        <authorList>
            <person name="Beier S."/>
            <person name="Lange A."/>
            <person name="Huson D.H."/>
            <person name="Frick J.-S."/>
            <person name="Autenrieth I.B."/>
        </authorList>
    </citation>
    <scope>NUCLEOTIDE SEQUENCE [LARGE SCALE GENOMIC DNA]</scope>
    <source>
        <strain evidence="5">mpk</strain>
    </source>
</reference>
<dbReference type="InterPro" id="IPR017871">
    <property type="entry name" value="ABC_transporter-like_CS"/>
</dbReference>
<dbReference type="Proteomes" id="UP000061587">
    <property type="component" value="Chromosome"/>
</dbReference>
<dbReference type="InterPro" id="IPR027417">
    <property type="entry name" value="P-loop_NTPase"/>
</dbReference>
<sequence>MDYIVSVKGVSKSYGEVQALKDVCFEVKPGEIFGLIGPDGAGKTTLFRILTTLVLADEGKAEVCGQDVVKNYKEIRRQAGYMPGRFSLYQDLSVEENLTFFATLFNTTIRENYALVKGIYQQIEPFKHRRAGKLSGGMKQKLALSCALIHRPSILFLDEPTTGVDPVSRKEFWDMLLKLKQEGLTIIAATPYLNEMKCCDRIAFIREGKIQGIDTPDRILQQFSSILSPEGLSFNEPQVTGRYAIEVEGLTKQFGNFTAVDHISFKVRQGEIFGFLGANGAGKTTAMRMLCGLSQPTGEKVQ</sequence>
<evidence type="ECO:0000259" key="3">
    <source>
        <dbReference type="PROSITE" id="PS50893"/>
    </source>
</evidence>
<dbReference type="AlphaFoldDB" id="A0A0P0M458"/>
<gene>
    <name evidence="4" type="ORF">BvMPK_2972</name>
</gene>
<keyword evidence="2 4" id="KW-0067">ATP-binding</keyword>
<dbReference type="SMART" id="SM00382">
    <property type="entry name" value="AAA"/>
    <property type="match status" value="1"/>
</dbReference>
<evidence type="ECO:0000256" key="2">
    <source>
        <dbReference type="ARBA" id="ARBA00022840"/>
    </source>
</evidence>
<proteinExistence type="predicted"/>
<name>A0A0P0M458_PHOVU</name>
<dbReference type="Pfam" id="PF00005">
    <property type="entry name" value="ABC_tran"/>
    <property type="match status" value="2"/>
</dbReference>
<dbReference type="SUPFAM" id="SSF52540">
    <property type="entry name" value="P-loop containing nucleoside triphosphate hydrolases"/>
    <property type="match status" value="2"/>
</dbReference>
<evidence type="ECO:0000313" key="5">
    <source>
        <dbReference type="Proteomes" id="UP000061587"/>
    </source>
</evidence>
<dbReference type="PROSITE" id="PS50893">
    <property type="entry name" value="ABC_TRANSPORTER_2"/>
    <property type="match status" value="1"/>
</dbReference>
<accession>A0A0P0M458</accession>
<dbReference type="InterPro" id="IPR003439">
    <property type="entry name" value="ABC_transporter-like_ATP-bd"/>
</dbReference>
<organism evidence="4 5">
    <name type="scientific">Phocaeicola vulgatus</name>
    <name type="common">Bacteroides vulgatus</name>
    <dbReference type="NCBI Taxonomy" id="821"/>
    <lineage>
        <taxon>Bacteria</taxon>
        <taxon>Pseudomonadati</taxon>
        <taxon>Bacteroidota</taxon>
        <taxon>Bacteroidia</taxon>
        <taxon>Bacteroidales</taxon>
        <taxon>Bacteroidaceae</taxon>
        <taxon>Phocaeicola</taxon>
    </lineage>
</organism>
<dbReference type="InterPro" id="IPR003593">
    <property type="entry name" value="AAA+_ATPase"/>
</dbReference>
<dbReference type="PANTHER" id="PTHR43038">
    <property type="entry name" value="ATP-BINDING CASSETTE, SUB-FAMILY H, MEMBER 1"/>
    <property type="match status" value="1"/>
</dbReference>
<feature type="domain" description="ABC transporter" evidence="3">
    <location>
        <begin position="5"/>
        <end position="232"/>
    </location>
</feature>
<dbReference type="CDD" id="cd03230">
    <property type="entry name" value="ABC_DR_subfamily_A"/>
    <property type="match status" value="1"/>
</dbReference>
<dbReference type="EMBL" id="CP013020">
    <property type="protein sequence ID" value="ALK85553.1"/>
    <property type="molecule type" value="Genomic_DNA"/>
</dbReference>
<dbReference type="Gene3D" id="3.40.50.300">
    <property type="entry name" value="P-loop containing nucleotide triphosphate hydrolases"/>
    <property type="match status" value="2"/>
</dbReference>
<evidence type="ECO:0000313" key="4">
    <source>
        <dbReference type="EMBL" id="ALK85553.1"/>
    </source>
</evidence>
<evidence type="ECO:0000256" key="1">
    <source>
        <dbReference type="ARBA" id="ARBA00022741"/>
    </source>
</evidence>
<dbReference type="PROSITE" id="PS00211">
    <property type="entry name" value="ABC_TRANSPORTER_1"/>
    <property type="match status" value="1"/>
</dbReference>
<dbReference type="PATRIC" id="fig|821.40.peg.3566"/>
<dbReference type="GO" id="GO:0005524">
    <property type="term" value="F:ATP binding"/>
    <property type="evidence" value="ECO:0007669"/>
    <property type="project" value="UniProtKB-KW"/>
</dbReference>
<reference evidence="4 5" key="2">
    <citation type="journal article" date="2016" name="Genome Biol. Evol.">
        <title>Extensive mobilome-driven genome diversification in mouse gut-associated Bacteroides vulgatus mpk.</title>
        <authorList>
            <person name="Lange A."/>
            <person name="Beier S."/>
            <person name="Steimle A."/>
            <person name="Autenrieth I.B."/>
            <person name="Huson D.H."/>
            <person name="Frick J.S."/>
        </authorList>
    </citation>
    <scope>NUCLEOTIDE SEQUENCE [LARGE SCALE GENOMIC DNA]</scope>
    <source>
        <strain evidence="5">mpk</strain>
    </source>
</reference>
<dbReference type="GO" id="GO:0016887">
    <property type="term" value="F:ATP hydrolysis activity"/>
    <property type="evidence" value="ECO:0007669"/>
    <property type="project" value="InterPro"/>
</dbReference>
<keyword evidence="1" id="KW-0547">Nucleotide-binding</keyword>
<dbReference type="PANTHER" id="PTHR43038:SF3">
    <property type="entry name" value="ABC TRANSPORTER G FAMILY MEMBER 20 ISOFORM X1"/>
    <property type="match status" value="1"/>
</dbReference>
<protein>
    <submittedName>
        <fullName evidence="4">Lipid A export ATP-binding/permease protein MsbA</fullName>
    </submittedName>
</protein>